<keyword evidence="14" id="KW-1185">Reference proteome</keyword>
<keyword evidence="5 12" id="KW-0812">Transmembrane</keyword>
<protein>
    <submittedName>
        <fullName evidence="13">CDP-alcohol phosphatidyltransferase</fullName>
    </submittedName>
</protein>
<keyword evidence="7" id="KW-0443">Lipid metabolism</keyword>
<reference evidence="13 14" key="1">
    <citation type="journal article" date="2010" name="Stand. Genomic Sci.">
        <title>Complete genome sequence of Olsenella uli type strain (VPI D76D-27C).</title>
        <authorList>
            <person name="Goker M."/>
            <person name="Held B."/>
            <person name="Lucas S."/>
            <person name="Nolan M."/>
            <person name="Yasawong M."/>
            <person name="Glavina Del Rio T."/>
            <person name="Tice H."/>
            <person name="Cheng J.F."/>
            <person name="Bruce D."/>
            <person name="Detter J.C."/>
            <person name="Tapia R."/>
            <person name="Han C."/>
            <person name="Goodwin L."/>
            <person name="Pitluck S."/>
            <person name="Liolios K."/>
            <person name="Ivanova N."/>
            <person name="Mavromatis K."/>
            <person name="Mikhailova N."/>
            <person name="Pati A."/>
            <person name="Chen A."/>
            <person name="Palaniappan K."/>
            <person name="Land M."/>
            <person name="Hauser L."/>
            <person name="Chang Y.J."/>
            <person name="Jeffries C.D."/>
            <person name="Rohde M."/>
            <person name="Sikorski J."/>
            <person name="Pukall R."/>
            <person name="Woyke T."/>
            <person name="Bristow J."/>
            <person name="Eisen J.A."/>
            <person name="Markowitz V."/>
            <person name="Hugenholtz P."/>
            <person name="Kyrpides N.C."/>
            <person name="Klenk H.P."/>
            <person name="Lapidus A."/>
        </authorList>
    </citation>
    <scope>NUCLEOTIDE SEQUENCE [LARGE SCALE GENOMIC DNA]</scope>
    <source>
        <strain evidence="14">ATCC 49627 / DSM 7084 / CIP 109912 / JCM 12494 / NCIMB 702895 / VPI D76D-27C</strain>
    </source>
</reference>
<keyword evidence="6 12" id="KW-1133">Transmembrane helix</keyword>
<feature type="transmembrane region" description="Helical" evidence="12">
    <location>
        <begin position="208"/>
        <end position="231"/>
    </location>
</feature>
<dbReference type="AlphaFoldDB" id="E1R082"/>
<dbReference type="STRING" id="633147.Olsu_0935"/>
<dbReference type="PANTHER" id="PTHR14269:SF11">
    <property type="entry name" value="CDP-DIACYLGLYCEROL--GLYCEROL-3-PHOSPHATE 3-PHOSPHATIDYLTRANSFERASE"/>
    <property type="match status" value="1"/>
</dbReference>
<evidence type="ECO:0000256" key="12">
    <source>
        <dbReference type="SAM" id="Phobius"/>
    </source>
</evidence>
<dbReference type="EMBL" id="CP002106">
    <property type="protein sequence ID" value="ADK68046.1"/>
    <property type="molecule type" value="Genomic_DNA"/>
</dbReference>
<dbReference type="PROSITE" id="PS00379">
    <property type="entry name" value="CDP_ALCOHOL_P_TRANSF"/>
    <property type="match status" value="1"/>
</dbReference>
<dbReference type="RefSeq" id="WP_013251798.1">
    <property type="nucleotide sequence ID" value="NC_014363.1"/>
</dbReference>
<dbReference type="eggNOG" id="COG0558">
    <property type="taxonomic scope" value="Bacteria"/>
</dbReference>
<dbReference type="InterPro" id="IPR043130">
    <property type="entry name" value="CDP-OH_PTrfase_TM_dom"/>
</dbReference>
<dbReference type="InterPro" id="IPR000462">
    <property type="entry name" value="CDP-OH_P_trans"/>
</dbReference>
<dbReference type="KEGG" id="ols:Olsu_0935"/>
<dbReference type="Pfam" id="PF01066">
    <property type="entry name" value="CDP-OH_P_transf"/>
    <property type="match status" value="1"/>
</dbReference>
<name>E1R082_OLSUV</name>
<sequence length="255" mass="27180">MSTRTTQIRNTVTSTVKDQVDFDANAAQASGTTTAPTGTSENPSNRVLTVANAITACRLVLTLVFLYLFVNDLNRYVALSCYAVAALTDFLDGQVARRTQTVSWVGKVMDPIMDRVLLFTGVLGLMITGELPVWVAAFVIGRDAYLAVGSMILQRYRHRPVDVVYIGKVTTALLMAGFCDLLLGLPVIGGLDVVGVDWLPGLNAQGAAAGIFLVYAGLACSAVTAVIYTMAGFEIRRRAMRGDATASDGQMAEKG</sequence>
<dbReference type="PANTHER" id="PTHR14269">
    <property type="entry name" value="CDP-DIACYLGLYCEROL--GLYCEROL-3-PHOSPHATE 3-PHOSPHATIDYLTRANSFERASE-RELATED"/>
    <property type="match status" value="1"/>
</dbReference>
<dbReference type="PATRIC" id="fig|633147.7.peg.612"/>
<evidence type="ECO:0000256" key="1">
    <source>
        <dbReference type="ARBA" id="ARBA00004141"/>
    </source>
</evidence>
<dbReference type="Proteomes" id="UP000000333">
    <property type="component" value="Chromosome"/>
</dbReference>
<evidence type="ECO:0000256" key="9">
    <source>
        <dbReference type="ARBA" id="ARBA00023209"/>
    </source>
</evidence>
<keyword evidence="9" id="KW-0594">Phospholipid biosynthesis</keyword>
<gene>
    <name evidence="13" type="ordered locus">Olsu_0935</name>
</gene>
<dbReference type="GeneID" id="78512356"/>
<dbReference type="OrthoDB" id="9796672at2"/>
<evidence type="ECO:0000313" key="14">
    <source>
        <dbReference type="Proteomes" id="UP000000333"/>
    </source>
</evidence>
<dbReference type="InterPro" id="IPR048254">
    <property type="entry name" value="CDP_ALCOHOL_P_TRANSF_CS"/>
</dbReference>
<evidence type="ECO:0000256" key="3">
    <source>
        <dbReference type="ARBA" id="ARBA00022516"/>
    </source>
</evidence>
<dbReference type="HOGENOM" id="CLU_051314_6_1_11"/>
<keyword evidence="10" id="KW-1208">Phospholipid metabolism</keyword>
<evidence type="ECO:0000256" key="8">
    <source>
        <dbReference type="ARBA" id="ARBA00023136"/>
    </source>
</evidence>
<dbReference type="GO" id="GO:0016780">
    <property type="term" value="F:phosphotransferase activity, for other substituted phosphate groups"/>
    <property type="evidence" value="ECO:0007669"/>
    <property type="project" value="InterPro"/>
</dbReference>
<dbReference type="InterPro" id="IPR050324">
    <property type="entry name" value="CDP-alcohol_PTase-I"/>
</dbReference>
<evidence type="ECO:0000256" key="2">
    <source>
        <dbReference type="ARBA" id="ARBA00010441"/>
    </source>
</evidence>
<evidence type="ECO:0000256" key="11">
    <source>
        <dbReference type="RuleBase" id="RU003750"/>
    </source>
</evidence>
<feature type="transmembrane region" description="Helical" evidence="12">
    <location>
        <begin position="165"/>
        <end position="188"/>
    </location>
</feature>
<evidence type="ECO:0000313" key="13">
    <source>
        <dbReference type="EMBL" id="ADK68046.1"/>
    </source>
</evidence>
<evidence type="ECO:0000256" key="4">
    <source>
        <dbReference type="ARBA" id="ARBA00022679"/>
    </source>
</evidence>
<evidence type="ECO:0000256" key="7">
    <source>
        <dbReference type="ARBA" id="ARBA00023098"/>
    </source>
</evidence>
<evidence type="ECO:0000256" key="10">
    <source>
        <dbReference type="ARBA" id="ARBA00023264"/>
    </source>
</evidence>
<dbReference type="Gene3D" id="1.20.120.1760">
    <property type="match status" value="1"/>
</dbReference>
<keyword evidence="3" id="KW-0444">Lipid biosynthesis</keyword>
<evidence type="ECO:0000256" key="6">
    <source>
        <dbReference type="ARBA" id="ARBA00022989"/>
    </source>
</evidence>
<keyword evidence="8 12" id="KW-0472">Membrane</keyword>
<feature type="transmembrane region" description="Helical" evidence="12">
    <location>
        <begin position="47"/>
        <end position="70"/>
    </location>
</feature>
<dbReference type="GO" id="GO:0046474">
    <property type="term" value="P:glycerophospholipid biosynthetic process"/>
    <property type="evidence" value="ECO:0007669"/>
    <property type="project" value="TreeGrafter"/>
</dbReference>
<organism evidence="13 14">
    <name type="scientific">Olsenella uli (strain ATCC 49627 / DSM 7084 / CCUG 31166 / CIP 109912 / JCM 12494 / LMG 11480 / NCIMB 702895 / VPI D76D-27C)</name>
    <name type="common">Lactobacillus uli</name>
    <dbReference type="NCBI Taxonomy" id="633147"/>
    <lineage>
        <taxon>Bacteria</taxon>
        <taxon>Bacillati</taxon>
        <taxon>Actinomycetota</taxon>
        <taxon>Coriobacteriia</taxon>
        <taxon>Coriobacteriales</taxon>
        <taxon>Atopobiaceae</taxon>
        <taxon>Olsenella</taxon>
    </lineage>
</organism>
<evidence type="ECO:0000256" key="5">
    <source>
        <dbReference type="ARBA" id="ARBA00022692"/>
    </source>
</evidence>
<keyword evidence="4 11" id="KW-0808">Transferase</keyword>
<proteinExistence type="inferred from homology"/>
<accession>E1R082</accession>
<dbReference type="GO" id="GO:0016020">
    <property type="term" value="C:membrane"/>
    <property type="evidence" value="ECO:0007669"/>
    <property type="project" value="UniProtKB-SubCell"/>
</dbReference>
<feature type="transmembrane region" description="Helical" evidence="12">
    <location>
        <begin position="108"/>
        <end position="127"/>
    </location>
</feature>
<comment type="subcellular location">
    <subcellularLocation>
        <location evidence="1">Membrane</location>
        <topology evidence="1">Multi-pass membrane protein</topology>
    </subcellularLocation>
</comment>
<comment type="similarity">
    <text evidence="2 11">Belongs to the CDP-alcohol phosphatidyltransferase class-I family.</text>
</comment>